<evidence type="ECO:0000256" key="1">
    <source>
        <dbReference type="SAM" id="MobiDB-lite"/>
    </source>
</evidence>
<sequence>MAIPLRLTPFGLEQRSAYVQQDRHDEYYEELLSPRHSRSARQDCCCISVLLLGDQNAGKSALLYSLVASKDPRYTALTSLLPIIQGEFSNRREILPRTGASAVLATDKRGLGSTATVQVDPDCAPTVTTEKDEREQLHRMLPENTVTDEVNTHTGTVTAMATEAVEALVSRSRDELPFLDSDVARSAALLSAEDFAFFCNEFSLQVQQQQQQHQLHGLWRKVNDNRYVLLHLLEFGGDHLDRMHSFYNLDGSRNSMASSSSSTSNSTCCGKCAFSSNCSKCDQAAAAALLRRERDSESQDAAFKALYNSAREATADEAAGSNESADQTPVTPAAQDGGASVSATHATVLAQSLRRSFELAAEVPLLVYFVNCSTMFIPPVSRNVAASAAVTAIELSSPAFLRLLLRLHSCCSFVQPAGNRMRPIHFACSRLSCRSATSAATDEVTSDASDRATADSATGCCCSGFDERESFRKALEALKRFVWMASSAAGSESGASRTVAGAAAAAAAEKNIASVSMCLDQPFESLYSRFLSDTDNSSDSSCSTGTGGDRIPTNISWAPFEDCWGVSACARLKAEDERLQQCASVVFLERLLRFVWRVCSPFPFCSSLTFRGVSAVRVLERNSHWQQKQHLSPPQDHQLQHEAWGPGWQLCVVSIISFLARVFFLLAEAEELAEACTEAAVGSGTEANVREHQQLDKRALPATDTENEINTVLEIGGFKNQEDESASWKQLQLLQQNNIITGETGRQLISLFSACANLHRQQQHQVSPNEVSVDLWLSYTDWRDFIADFDPVEQQNASQDQQKQQTHITLSATGEIVIASAVEGDYLLLLPAAAAAAAFNPLARELVSLGCCLPCCFNGGPWAPVAVQLYIDLPGIGNQLHLLLLPEVLKEHFSDIQQTLQEAHYPPVPLSRKELLREGLVPCLAAVRLPFHPAVCELVNSVLSSCAREPLPADFWTAGAAATVAAVTTSASAPEEADAEYGRLSKLATVRNTAGAAVDAAGRNAQALLQQRLQQELLHSENTGEKVFGEKTLINCLQVLLHLSGDVVLLQQMAAVAISVKGSEQQKGCLESQGESETKQEWKRRIGGPYCSQNQLFWTVDLQLPAEEPPEASVTGSGNGAPAVNECCGAQTANSDVFTCTLRSINRELTEFGLLLLPVPQTSPILPPV</sequence>
<dbReference type="OrthoDB" id="448550at2759"/>
<accession>U6K6Q4</accession>
<name>U6K6Q4_9EIME</name>
<evidence type="ECO:0000313" key="2">
    <source>
        <dbReference type="EMBL" id="CDJ31163.1"/>
    </source>
</evidence>
<dbReference type="GeneID" id="25378306"/>
<dbReference type="RefSeq" id="XP_013353728.1">
    <property type="nucleotide sequence ID" value="XM_013498274.1"/>
</dbReference>
<dbReference type="EMBL" id="HG683064">
    <property type="protein sequence ID" value="CDJ31163.1"/>
    <property type="molecule type" value="Genomic_DNA"/>
</dbReference>
<feature type="compositionally biased region" description="Polar residues" evidence="1">
    <location>
        <begin position="321"/>
        <end position="330"/>
    </location>
</feature>
<keyword evidence="3" id="KW-1185">Reference proteome</keyword>
<gene>
    <name evidence="2" type="ORF">EMH_0035130</name>
</gene>
<feature type="region of interest" description="Disordered" evidence="1">
    <location>
        <begin position="316"/>
        <end position="338"/>
    </location>
</feature>
<dbReference type="AlphaFoldDB" id="U6K6Q4"/>
<reference evidence="2" key="2">
    <citation type="submission" date="2013-10" db="EMBL/GenBank/DDBJ databases">
        <authorList>
            <person name="Aslett M."/>
        </authorList>
    </citation>
    <scope>NUCLEOTIDE SEQUENCE [LARGE SCALE GENOMIC DNA]</scope>
    <source>
        <strain evidence="2">Houghton</strain>
    </source>
</reference>
<reference evidence="2" key="1">
    <citation type="submission" date="2013-10" db="EMBL/GenBank/DDBJ databases">
        <title>Genomic analysis of the causative agents of coccidiosis in chickens.</title>
        <authorList>
            <person name="Reid A.J."/>
            <person name="Blake D."/>
            <person name="Billington K."/>
            <person name="Browne H."/>
            <person name="Dunn M."/>
            <person name="Hung S."/>
            <person name="Kawahara F."/>
            <person name="Miranda-Saavedra D."/>
            <person name="Mourier T."/>
            <person name="Nagra H."/>
            <person name="Otto T.D."/>
            <person name="Rawlings N."/>
            <person name="Sanchez A."/>
            <person name="Sanders M."/>
            <person name="Subramaniam C."/>
            <person name="Tay Y."/>
            <person name="Dear P."/>
            <person name="Doerig C."/>
            <person name="Gruber A."/>
            <person name="Parkinson J."/>
            <person name="Shirley M."/>
            <person name="Wan K.L."/>
            <person name="Berriman M."/>
            <person name="Tomley F."/>
            <person name="Pain A."/>
        </authorList>
    </citation>
    <scope>NUCLEOTIDE SEQUENCE [LARGE SCALE GENOMIC DNA]</scope>
    <source>
        <strain evidence="2">Houghton</strain>
    </source>
</reference>
<proteinExistence type="predicted"/>
<organism evidence="2 3">
    <name type="scientific">Eimeria mitis</name>
    <dbReference type="NCBI Taxonomy" id="44415"/>
    <lineage>
        <taxon>Eukaryota</taxon>
        <taxon>Sar</taxon>
        <taxon>Alveolata</taxon>
        <taxon>Apicomplexa</taxon>
        <taxon>Conoidasida</taxon>
        <taxon>Coccidia</taxon>
        <taxon>Eucoccidiorida</taxon>
        <taxon>Eimeriorina</taxon>
        <taxon>Eimeriidae</taxon>
        <taxon>Eimeria</taxon>
    </lineage>
</organism>
<evidence type="ECO:0000313" key="3">
    <source>
        <dbReference type="Proteomes" id="UP000030744"/>
    </source>
</evidence>
<protein>
    <submittedName>
        <fullName evidence="2">Uncharacterized protein</fullName>
    </submittedName>
</protein>
<dbReference type="VEuPathDB" id="ToxoDB:EMH_0035130"/>
<dbReference type="Proteomes" id="UP000030744">
    <property type="component" value="Unassembled WGS sequence"/>
</dbReference>